<feature type="domain" description="5'-Nucleotidase C-terminal" evidence="3">
    <location>
        <begin position="299"/>
        <end position="427"/>
    </location>
</feature>
<dbReference type="Pfam" id="PF02872">
    <property type="entry name" value="5_nucleotid_C"/>
    <property type="match status" value="1"/>
</dbReference>
<dbReference type="InterPro" id="IPR006179">
    <property type="entry name" value="5_nucleotidase/apyrase"/>
</dbReference>
<dbReference type="PANTHER" id="PTHR11575">
    <property type="entry name" value="5'-NUCLEOTIDASE-RELATED"/>
    <property type="match status" value="1"/>
</dbReference>
<dbReference type="SUPFAM" id="SSF56300">
    <property type="entry name" value="Metallo-dependent phosphatases"/>
    <property type="match status" value="1"/>
</dbReference>
<evidence type="ECO:0000259" key="2">
    <source>
        <dbReference type="Pfam" id="PF00149"/>
    </source>
</evidence>
<dbReference type="InterPro" id="IPR036907">
    <property type="entry name" value="5'-Nucleotdase_C_sf"/>
</dbReference>
<protein>
    <submittedName>
        <fullName evidence="4">2',3'-cyclic-nucleotide 2'-phosphodiesterase (5'-nucleotidase family)</fullName>
    </submittedName>
</protein>
<organism evidence="4 5">
    <name type="scientific">Methanothermobacter defluvii</name>
    <dbReference type="NCBI Taxonomy" id="49339"/>
    <lineage>
        <taxon>Archaea</taxon>
        <taxon>Methanobacteriati</taxon>
        <taxon>Methanobacteriota</taxon>
        <taxon>Methanomada group</taxon>
        <taxon>Methanobacteria</taxon>
        <taxon>Methanobacteriales</taxon>
        <taxon>Methanobacteriaceae</taxon>
        <taxon>Methanothermobacter</taxon>
    </lineage>
</organism>
<sequence>MAELSIIQVNDTHGYIKSHPELFWEGREIVYETLGGYHHMAGLVDKIREERPTLLLDCGDTIHGTYHAVKSRGAAMVPLLNEMGFDAMTAHWEFAYGPERFIELSKKLNYPVLAINCYREGTDRRVFQPYEILDVGELQVGVIGIASNIVDKVMPPHFSEGLEFTLGLEELPGWIDILRNEERVDLTLVISHLGFPQEVQLASDVEGIDVLLSAHTHNRLERPHIVGDTIIIQSGCHGSFIGRLDLEVDDGVRGFSHELMKVRGPSDPDVEEMVLRITETDSDHLETVVGSTRTHLNRYTILESTMDNLLLQAVMDTGDFDLAFSNGWRYGAPVPPGDIRIDDLWNIIPVNPPLSRVRLTGREIWDMMEENIELVFSRNPYNQMGGYLKRCLGLEMYFKIENPPGARIQKIFVNGRPLDPSGTYSAVYVTSQGVPSRYGEDHEETDLRAIEVLEEYIARNSPVDAGLEGRITPV</sequence>
<dbReference type="PANTHER" id="PTHR11575:SF42">
    <property type="entry name" value="SULFUR OXIDATION PROTEIN SOXB"/>
    <property type="match status" value="1"/>
</dbReference>
<dbReference type="Gene3D" id="3.90.780.10">
    <property type="entry name" value="5'-Nucleotidase, C-terminal domain"/>
    <property type="match status" value="1"/>
</dbReference>
<dbReference type="Proteomes" id="UP000256864">
    <property type="component" value="Unassembled WGS sequence"/>
</dbReference>
<keyword evidence="1" id="KW-0732">Signal</keyword>
<dbReference type="GO" id="GO:0009166">
    <property type="term" value="P:nucleotide catabolic process"/>
    <property type="evidence" value="ECO:0007669"/>
    <property type="project" value="InterPro"/>
</dbReference>
<keyword evidence="5" id="KW-1185">Reference proteome</keyword>
<reference evidence="4 5" key="1">
    <citation type="submission" date="2018-07" db="EMBL/GenBank/DDBJ databases">
        <title>Genomic Encyclopedia of Type Strains, Phase IV (KMG-IV): sequencing the most valuable type-strain genomes for metagenomic binning, comparative biology and taxonomic classification.</title>
        <authorList>
            <person name="Goeker M."/>
        </authorList>
    </citation>
    <scope>NUCLEOTIDE SEQUENCE [LARGE SCALE GENOMIC DNA]</scope>
    <source>
        <strain evidence="4 5">DSM 7466</strain>
    </source>
</reference>
<dbReference type="PRINTS" id="PR01607">
    <property type="entry name" value="APYRASEFAMLY"/>
</dbReference>
<evidence type="ECO:0000313" key="5">
    <source>
        <dbReference type="Proteomes" id="UP000256864"/>
    </source>
</evidence>
<dbReference type="RefSeq" id="WP_245942887.1">
    <property type="nucleotide sequence ID" value="NZ_QREL01000002.1"/>
</dbReference>
<dbReference type="SUPFAM" id="SSF55816">
    <property type="entry name" value="5'-nucleotidase (syn. UDP-sugar hydrolase), C-terminal domain"/>
    <property type="match status" value="1"/>
</dbReference>
<name>A0A371NBN6_9EURY</name>
<evidence type="ECO:0000259" key="3">
    <source>
        <dbReference type="Pfam" id="PF02872"/>
    </source>
</evidence>
<dbReference type="InterPro" id="IPR029052">
    <property type="entry name" value="Metallo-depent_PP-like"/>
</dbReference>
<dbReference type="EMBL" id="QREL01000002">
    <property type="protein sequence ID" value="REE26447.1"/>
    <property type="molecule type" value="Genomic_DNA"/>
</dbReference>
<accession>A0A371NBN6</accession>
<gene>
    <name evidence="4" type="ORF">C7452_1413</name>
</gene>
<evidence type="ECO:0000256" key="1">
    <source>
        <dbReference type="ARBA" id="ARBA00022729"/>
    </source>
</evidence>
<dbReference type="GO" id="GO:0016787">
    <property type="term" value="F:hydrolase activity"/>
    <property type="evidence" value="ECO:0007669"/>
    <property type="project" value="InterPro"/>
</dbReference>
<feature type="domain" description="Calcineurin-like phosphoesterase" evidence="2">
    <location>
        <begin position="5"/>
        <end position="218"/>
    </location>
</feature>
<dbReference type="Pfam" id="PF00149">
    <property type="entry name" value="Metallophos"/>
    <property type="match status" value="1"/>
</dbReference>
<evidence type="ECO:0000313" key="4">
    <source>
        <dbReference type="EMBL" id="REE26447.1"/>
    </source>
</evidence>
<comment type="caution">
    <text evidence="4">The sequence shown here is derived from an EMBL/GenBank/DDBJ whole genome shotgun (WGS) entry which is preliminary data.</text>
</comment>
<dbReference type="AlphaFoldDB" id="A0A371NBN6"/>
<dbReference type="InterPro" id="IPR008334">
    <property type="entry name" value="5'-Nucleotdase_C"/>
</dbReference>
<dbReference type="Gene3D" id="3.60.21.10">
    <property type="match status" value="1"/>
</dbReference>
<proteinExistence type="predicted"/>
<dbReference type="InterPro" id="IPR004843">
    <property type="entry name" value="Calcineurin-like_PHP"/>
</dbReference>